<protein>
    <recommendedName>
        <fullName evidence="11">ABC transporter permease</fullName>
    </recommendedName>
</protein>
<comment type="subcellular location">
    <subcellularLocation>
        <location evidence="1">Cell membrane</location>
        <topology evidence="1">Multi-pass membrane protein</topology>
    </subcellularLocation>
</comment>
<dbReference type="RefSeq" id="WP_063363315.1">
    <property type="nucleotide sequence ID" value="NZ_AUXZ01000098.1"/>
</dbReference>
<evidence type="ECO:0000256" key="5">
    <source>
        <dbReference type="ARBA" id="ARBA00023136"/>
    </source>
</evidence>
<sequence length="803" mass="87799">MFSSYITTAMRAFAKHKQHFALNVIGLSIGLAAAIVVALFAAYEFSFDHQHPNAERVYRVHTDYRSWGLQLIGNARSQHPMQMKQQSQVEDVLMLADAESIEYNGGSLPLTVKISDRQVQLPHFYAASGNLLDFVSLNVLSGSVQTAVTSPNQLALSQSTAIRLFGRDNVVGERLIHDAGTYTIAAVFADLPDNTHFYFHTLTAIPANAQNNVSGYVYMRLVPGANVNNIQADLNALFTEQATGREKTLSLHLIPLLDVHFNSRGPFEMKQGGSKQVMLVSVALALILLLVASTNFINLNIAAAAKRAKEVGVRKALGATRLQLIQQFLTEALLVVGFAGLIALAIVELSLPMVNQVLDRSLSLDFSMWFLGAVAGVIMLVGILSGLYPALFISSFSAKRVLSGDLQRGQTAIWVRKLTLYFQSVLSIALIIAAVVIYKQMALVNTLDVGYAKTDRLLVKDLPAELIYKAENNRLFDSIGGVSGVSSVTVSNTNLTVDMNAGLHLTWPNGERLQGTQPTVSTGYYAVETLGLTLLAGRDFSPQFGSDWFRRDGQDIHRYAVLVSESYMKMAGYSNPEEVIGKQATSHNGRTQVTIVGVVADVKIGSAKQQALPISFRAGVISRPFADIVVKLDGTVSAQSVSAQIRDLVSSQLKLQEVSISRIEDEYERAHMSERRIQQLVLFFSALAVALTCLGVLGLASFSVLRRQKEVAVRKVLGASRVSIVNLLAKEYVVLIGAAVLLSFPLSYWVLDGWLNHFNERISQALWVYVLSAGFVALSTWLTVAILAFRAATIRPSKILRYE</sequence>
<evidence type="ECO:0000256" key="4">
    <source>
        <dbReference type="ARBA" id="ARBA00022989"/>
    </source>
</evidence>
<dbReference type="AlphaFoldDB" id="A0A161XWR0"/>
<feature type="transmembrane region" description="Helical" evidence="6">
    <location>
        <begin position="324"/>
        <end position="347"/>
    </location>
</feature>
<keyword evidence="3 6" id="KW-0812">Transmembrane</keyword>
<gene>
    <name evidence="9" type="ORF">N476_22975</name>
</gene>
<dbReference type="InterPro" id="IPR050250">
    <property type="entry name" value="Macrolide_Exporter_MacB"/>
</dbReference>
<feature type="transmembrane region" description="Helical" evidence="6">
    <location>
        <begin position="680"/>
        <end position="705"/>
    </location>
</feature>
<feature type="domain" description="MacB-like periplasmic core" evidence="8">
    <location>
        <begin position="21"/>
        <end position="236"/>
    </location>
</feature>
<feature type="transmembrane region" description="Helical" evidence="6">
    <location>
        <begin position="766"/>
        <end position="789"/>
    </location>
</feature>
<dbReference type="EMBL" id="AUXZ01000098">
    <property type="protein sequence ID" value="KZN47669.1"/>
    <property type="molecule type" value="Genomic_DNA"/>
</dbReference>
<reference evidence="9 10" key="1">
    <citation type="submission" date="2013-07" db="EMBL/GenBank/DDBJ databases">
        <title>Comparative Genomic and Metabolomic Analysis of Twelve Strains of Pseudoalteromonas luteoviolacea.</title>
        <authorList>
            <person name="Vynne N.G."/>
            <person name="Mansson M."/>
            <person name="Gram L."/>
        </authorList>
    </citation>
    <scope>NUCLEOTIDE SEQUENCE [LARGE SCALE GENOMIC DNA]</scope>
    <source>
        <strain evidence="9 10">H33</strain>
    </source>
</reference>
<evidence type="ECO:0000259" key="7">
    <source>
        <dbReference type="Pfam" id="PF02687"/>
    </source>
</evidence>
<evidence type="ECO:0000313" key="9">
    <source>
        <dbReference type="EMBL" id="KZN47669.1"/>
    </source>
</evidence>
<evidence type="ECO:0000256" key="6">
    <source>
        <dbReference type="SAM" id="Phobius"/>
    </source>
</evidence>
<evidence type="ECO:0008006" key="11">
    <source>
        <dbReference type="Google" id="ProtNLM"/>
    </source>
</evidence>
<name>A0A161XWR0_9GAMM</name>
<dbReference type="Pfam" id="PF12704">
    <property type="entry name" value="MacB_PCD"/>
    <property type="match status" value="1"/>
</dbReference>
<keyword evidence="2" id="KW-1003">Cell membrane</keyword>
<dbReference type="GO" id="GO:0005886">
    <property type="term" value="C:plasma membrane"/>
    <property type="evidence" value="ECO:0007669"/>
    <property type="project" value="UniProtKB-SubCell"/>
</dbReference>
<evidence type="ECO:0000313" key="10">
    <source>
        <dbReference type="Proteomes" id="UP000076503"/>
    </source>
</evidence>
<dbReference type="PANTHER" id="PTHR30572:SF18">
    <property type="entry name" value="ABC-TYPE MACROLIDE FAMILY EXPORT SYSTEM PERMEASE COMPONENT 2"/>
    <property type="match status" value="1"/>
</dbReference>
<dbReference type="InterPro" id="IPR003838">
    <property type="entry name" value="ABC3_permease_C"/>
</dbReference>
<evidence type="ECO:0000256" key="2">
    <source>
        <dbReference type="ARBA" id="ARBA00022475"/>
    </source>
</evidence>
<feature type="transmembrane region" description="Helical" evidence="6">
    <location>
        <begin position="367"/>
        <end position="397"/>
    </location>
</feature>
<dbReference type="PANTHER" id="PTHR30572">
    <property type="entry name" value="MEMBRANE COMPONENT OF TRANSPORTER-RELATED"/>
    <property type="match status" value="1"/>
</dbReference>
<feature type="domain" description="ABC3 transporter permease C-terminal" evidence="7">
    <location>
        <begin position="683"/>
        <end position="795"/>
    </location>
</feature>
<evidence type="ECO:0000259" key="8">
    <source>
        <dbReference type="Pfam" id="PF12704"/>
    </source>
</evidence>
<organism evidence="9 10">
    <name type="scientific">Pseudoalteromonas luteoviolacea H33</name>
    <dbReference type="NCBI Taxonomy" id="1365251"/>
    <lineage>
        <taxon>Bacteria</taxon>
        <taxon>Pseudomonadati</taxon>
        <taxon>Pseudomonadota</taxon>
        <taxon>Gammaproteobacteria</taxon>
        <taxon>Alteromonadales</taxon>
        <taxon>Pseudoalteromonadaceae</taxon>
        <taxon>Pseudoalteromonas</taxon>
    </lineage>
</organism>
<dbReference type="Pfam" id="PF02687">
    <property type="entry name" value="FtsX"/>
    <property type="match status" value="2"/>
</dbReference>
<evidence type="ECO:0000256" key="3">
    <source>
        <dbReference type="ARBA" id="ARBA00022692"/>
    </source>
</evidence>
<feature type="transmembrane region" description="Helical" evidence="6">
    <location>
        <begin position="277"/>
        <end position="303"/>
    </location>
</feature>
<feature type="transmembrane region" description="Helical" evidence="6">
    <location>
        <begin position="20"/>
        <end position="43"/>
    </location>
</feature>
<keyword evidence="4 6" id="KW-1133">Transmembrane helix</keyword>
<dbReference type="OrthoDB" id="9770036at2"/>
<feature type="domain" description="ABC3 transporter permease C-terminal" evidence="7">
    <location>
        <begin position="283"/>
        <end position="396"/>
    </location>
</feature>
<keyword evidence="5 6" id="KW-0472">Membrane</keyword>
<accession>A0A161XWR0</accession>
<proteinExistence type="predicted"/>
<dbReference type="PATRIC" id="fig|1365251.3.peg.4064"/>
<feature type="transmembrane region" description="Helical" evidence="6">
    <location>
        <begin position="418"/>
        <end position="438"/>
    </location>
</feature>
<feature type="transmembrane region" description="Helical" evidence="6">
    <location>
        <begin position="732"/>
        <end position="751"/>
    </location>
</feature>
<dbReference type="InterPro" id="IPR025857">
    <property type="entry name" value="MacB_PCD"/>
</dbReference>
<dbReference type="GO" id="GO:0022857">
    <property type="term" value="F:transmembrane transporter activity"/>
    <property type="evidence" value="ECO:0007669"/>
    <property type="project" value="TreeGrafter"/>
</dbReference>
<evidence type="ECO:0000256" key="1">
    <source>
        <dbReference type="ARBA" id="ARBA00004651"/>
    </source>
</evidence>
<dbReference type="Proteomes" id="UP000076503">
    <property type="component" value="Unassembled WGS sequence"/>
</dbReference>
<comment type="caution">
    <text evidence="9">The sequence shown here is derived from an EMBL/GenBank/DDBJ whole genome shotgun (WGS) entry which is preliminary data.</text>
</comment>